<feature type="region of interest" description="Disordered" evidence="8">
    <location>
        <begin position="1"/>
        <end position="39"/>
    </location>
</feature>
<dbReference type="Pfam" id="PF00397">
    <property type="entry name" value="WW"/>
    <property type="match status" value="1"/>
</dbReference>
<dbReference type="InterPro" id="IPR040524">
    <property type="entry name" value="HECW1_helix"/>
</dbReference>
<reference evidence="11" key="2">
    <citation type="submission" date="2022-10" db="EMBL/GenBank/DDBJ databases">
        <authorList>
            <consortium name="ENA_rothamsted_submissions"/>
            <consortium name="culmorum"/>
            <person name="King R."/>
        </authorList>
    </citation>
    <scope>NUCLEOTIDE SEQUENCE</scope>
</reference>
<proteinExistence type="predicted"/>
<dbReference type="Gene3D" id="2.20.70.10">
    <property type="match status" value="2"/>
</dbReference>
<keyword evidence="6 7" id="KW-0833">Ubl conjugation pathway</keyword>
<keyword evidence="5" id="KW-0677">Repeat</keyword>
<evidence type="ECO:0000256" key="8">
    <source>
        <dbReference type="SAM" id="MobiDB-lite"/>
    </source>
</evidence>
<evidence type="ECO:0000313" key="11">
    <source>
        <dbReference type="EMBL" id="CAG9801711.1"/>
    </source>
</evidence>
<feature type="domain" description="WW" evidence="9">
    <location>
        <begin position="495"/>
        <end position="528"/>
    </location>
</feature>
<dbReference type="InterPro" id="IPR036020">
    <property type="entry name" value="WW_dom_sf"/>
</dbReference>
<reference evidence="11" key="1">
    <citation type="submission" date="2022-01" db="EMBL/GenBank/DDBJ databases">
        <authorList>
            <person name="King R."/>
        </authorList>
    </citation>
    <scope>NUCLEOTIDE SEQUENCE</scope>
</reference>
<dbReference type="CDD" id="cd00078">
    <property type="entry name" value="HECTc"/>
    <property type="match status" value="1"/>
</dbReference>
<dbReference type="OrthoDB" id="5987976at2759"/>
<name>A0A9N9RR27_9DIPT</name>
<evidence type="ECO:0000256" key="7">
    <source>
        <dbReference type="PROSITE-ProRule" id="PRU00104"/>
    </source>
</evidence>
<dbReference type="CDD" id="cd00201">
    <property type="entry name" value="WW"/>
    <property type="match status" value="1"/>
</dbReference>
<evidence type="ECO:0000256" key="3">
    <source>
        <dbReference type="ARBA" id="ARBA00012485"/>
    </source>
</evidence>
<evidence type="ECO:0000259" key="9">
    <source>
        <dbReference type="PROSITE" id="PS50020"/>
    </source>
</evidence>
<dbReference type="PANTHER" id="PTHR11254">
    <property type="entry name" value="HECT DOMAIN UBIQUITIN-PROTEIN LIGASE"/>
    <property type="match status" value="1"/>
</dbReference>
<evidence type="ECO:0000256" key="4">
    <source>
        <dbReference type="ARBA" id="ARBA00022679"/>
    </source>
</evidence>
<protein>
    <recommendedName>
        <fullName evidence="3">HECT-type E3 ubiquitin transferase</fullName>
        <ecNumber evidence="3">2.3.2.26</ecNumber>
    </recommendedName>
</protein>
<comment type="catalytic activity">
    <reaction evidence="1">
        <text>S-ubiquitinyl-[E2 ubiquitin-conjugating enzyme]-L-cysteine + [acceptor protein]-L-lysine = [E2 ubiquitin-conjugating enzyme]-L-cysteine + N(6)-ubiquitinyl-[acceptor protein]-L-lysine.</text>
        <dbReference type="EC" id="2.3.2.26"/>
    </reaction>
</comment>
<evidence type="ECO:0000259" key="10">
    <source>
        <dbReference type="PROSITE" id="PS50237"/>
    </source>
</evidence>
<dbReference type="PROSITE" id="PS50020">
    <property type="entry name" value="WW_DOMAIN_2"/>
    <property type="match status" value="2"/>
</dbReference>
<dbReference type="SUPFAM" id="SSF51045">
    <property type="entry name" value="WW domain"/>
    <property type="match status" value="2"/>
</dbReference>
<dbReference type="Proteomes" id="UP001153620">
    <property type="component" value="Chromosome 2"/>
</dbReference>
<dbReference type="Gene3D" id="3.30.2160.10">
    <property type="entry name" value="Hect, E3 ligase catalytic domain"/>
    <property type="match status" value="1"/>
</dbReference>
<dbReference type="InterPro" id="IPR000569">
    <property type="entry name" value="HECT_dom"/>
</dbReference>
<dbReference type="FunFam" id="3.90.1750.10:FF:000079">
    <property type="entry name" value="E3 ubiquitin-protein ligase"/>
    <property type="match status" value="1"/>
</dbReference>
<feature type="compositionally biased region" description="Basic and acidic residues" evidence="8">
    <location>
        <begin position="1"/>
        <end position="23"/>
    </location>
</feature>
<keyword evidence="12" id="KW-1185">Reference proteome</keyword>
<dbReference type="FunFam" id="3.30.2160.10:FF:000001">
    <property type="entry name" value="E3 ubiquitin-protein ligase NEDD4-like"/>
    <property type="match status" value="1"/>
</dbReference>
<dbReference type="InterPro" id="IPR035983">
    <property type="entry name" value="Hect_E3_ubiquitin_ligase"/>
</dbReference>
<dbReference type="Pfam" id="PF18436">
    <property type="entry name" value="HECW1_helix"/>
    <property type="match status" value="1"/>
</dbReference>
<sequence>MEENESKKLENNESRTNDNKNNEICDLNTAEDGHDNENVITDKNDCETLDVSNETNSSHTKSGDCSSTGCCSGVRRKAISTNNVDKEPRNGTKKKVRPNGCFIKSPVQDLQLWNIGKCSTMKETDLGEGITAIVNYHRPLERSYPTSNRNSKSQSEHFSDDFGFDIIDIDELGISDPLSTGIDLVDIGSSSSSDRKHDRKPTIEQIIENIHPPLATPESLSENANTPTKLLLKRTLANSNENSVEGTPKSSKILGAIDENVFLNKEEINFADDLSINLNDLRPKSAFLIKESYDDGAVGSSSMFLVEIPLVKTHKPLARTLSNGKSRIHQKNDYLMNSSAGELTLEAKLNVRRSPTSGTTTRSASPLECLSSPDRNSPIINSSNNNNQMSRSRALSRCPPTPTHHRRIRSLSDGFSGGSIERSRNLFSPETVANVPDIRHADIVSLSTRQDPLRTTEIRNEEDETDTPVRHVSSTRLPSIPERALVSRGIVENEPPLPHCWEARMDSHGRIFYIDHQTRTTSWQRPTNAGALPSGADQHRQQLDRRYQSIRRTIYSRNRSPPREGYTTASYSRQMQNNTQFEGIFIESHPALIMICRPDFYSLLHTNQEAIDIYNSVSALKHMISRIRRDPSCFQRYQHNKDLVTLVNCFAIINADLPSAWETKLDQSGKQFFIDHVHRKTSFMDPRLPIDSPRSRRRMQENVPIIPPRPPQLPRLSVGSPEVPIAYNEKVVAFLRQPNILEILKERHGTNCSRSLREKINSIRVEGNTALERLGHDLQLTILLSLFENEIMSYVPVEARSSPTLGSPNLSTARTSQRASQMIKRDFEAKLRTFYRKLESKGYGQGPHKLKLHIRRSHLLEDAYNRIMTANKKDLQRGRLAVIWDTEEGLDYGGPSREFFFLLSRQIFSPYYALFEYSAVNSYSVQISPLSSFVDNCHDWFRFCGRVLGLALVHQYLLDAFFTRPFYKALLRLPLTLSDLESLDIEFHQSLQWIRDNDIGTGSSLGLTFCVTEELLGRVVEKELKAGGKNITVSEKNKKEYLERIIKWRLERGVQEQTESLVRGFYEVVDPRLVSVFDARELELVIAGTAEIDINDWRQNTEYRGGYHDQHQVIIWFWNVIERFSNEQRLRLLQFVTGTSSIPIDGFANLRGSTGPRRFCIEKWGKINSLPRAHTCFNRLDLPPYNSPELCYEKLLIAIEETSGFLIE</sequence>
<feature type="domain" description="WW" evidence="9">
    <location>
        <begin position="655"/>
        <end position="688"/>
    </location>
</feature>
<evidence type="ECO:0000313" key="12">
    <source>
        <dbReference type="Proteomes" id="UP001153620"/>
    </source>
</evidence>
<dbReference type="FunFam" id="3.90.1750.10:FF:000036">
    <property type="entry name" value="E3 ubiquitin-protein ligase HECW2"/>
    <property type="match status" value="1"/>
</dbReference>
<gene>
    <name evidence="11" type="ORF">CHIRRI_LOCUS4633</name>
</gene>
<dbReference type="SMART" id="SM00119">
    <property type="entry name" value="HECTc"/>
    <property type="match status" value="1"/>
</dbReference>
<dbReference type="SUPFAM" id="SSF56204">
    <property type="entry name" value="Hect, E3 ligase catalytic domain"/>
    <property type="match status" value="1"/>
</dbReference>
<dbReference type="GO" id="GO:0009966">
    <property type="term" value="P:regulation of signal transduction"/>
    <property type="evidence" value="ECO:0007669"/>
    <property type="project" value="UniProtKB-ARBA"/>
</dbReference>
<feature type="domain" description="HECT" evidence="10">
    <location>
        <begin position="871"/>
        <end position="1208"/>
    </location>
</feature>
<dbReference type="FunFam" id="3.30.2410.10:FF:000002">
    <property type="entry name" value="E3 ubiquitin-protein ligase HECW2"/>
    <property type="match status" value="1"/>
</dbReference>
<dbReference type="Gene3D" id="3.30.2410.10">
    <property type="entry name" value="Hect, E3 ligase catalytic domain"/>
    <property type="match status" value="1"/>
</dbReference>
<evidence type="ECO:0000256" key="5">
    <source>
        <dbReference type="ARBA" id="ARBA00022737"/>
    </source>
</evidence>
<dbReference type="PANTHER" id="PTHR11254:SF320">
    <property type="entry name" value="HECT-TYPE E3 UBIQUITIN TRANSFERASE"/>
    <property type="match status" value="1"/>
</dbReference>
<dbReference type="EMBL" id="OU895878">
    <property type="protein sequence ID" value="CAG9801711.1"/>
    <property type="molecule type" value="Genomic_DNA"/>
</dbReference>
<evidence type="ECO:0000256" key="6">
    <source>
        <dbReference type="ARBA" id="ARBA00022786"/>
    </source>
</evidence>
<keyword evidence="4" id="KW-0808">Transferase</keyword>
<evidence type="ECO:0000256" key="1">
    <source>
        <dbReference type="ARBA" id="ARBA00000885"/>
    </source>
</evidence>
<dbReference type="SMART" id="SM00456">
    <property type="entry name" value="WW"/>
    <property type="match status" value="2"/>
</dbReference>
<dbReference type="GO" id="GO:0005737">
    <property type="term" value="C:cytoplasm"/>
    <property type="evidence" value="ECO:0007669"/>
    <property type="project" value="TreeGrafter"/>
</dbReference>
<dbReference type="Pfam" id="PF00632">
    <property type="entry name" value="HECT"/>
    <property type="match status" value="1"/>
</dbReference>
<organism evidence="11 12">
    <name type="scientific">Chironomus riparius</name>
    <dbReference type="NCBI Taxonomy" id="315576"/>
    <lineage>
        <taxon>Eukaryota</taxon>
        <taxon>Metazoa</taxon>
        <taxon>Ecdysozoa</taxon>
        <taxon>Arthropoda</taxon>
        <taxon>Hexapoda</taxon>
        <taxon>Insecta</taxon>
        <taxon>Pterygota</taxon>
        <taxon>Neoptera</taxon>
        <taxon>Endopterygota</taxon>
        <taxon>Diptera</taxon>
        <taxon>Nematocera</taxon>
        <taxon>Chironomoidea</taxon>
        <taxon>Chironomidae</taxon>
        <taxon>Chironominae</taxon>
        <taxon>Chironomus</taxon>
    </lineage>
</organism>
<accession>A0A9N9RR27</accession>
<dbReference type="InterPro" id="IPR050409">
    <property type="entry name" value="E3_ubiq-protein_ligase"/>
</dbReference>
<dbReference type="PROSITE" id="PS01159">
    <property type="entry name" value="WW_DOMAIN_1"/>
    <property type="match status" value="2"/>
</dbReference>
<dbReference type="EC" id="2.3.2.26" evidence="3"/>
<dbReference type="GO" id="GO:0006511">
    <property type="term" value="P:ubiquitin-dependent protein catabolic process"/>
    <property type="evidence" value="ECO:0007669"/>
    <property type="project" value="TreeGrafter"/>
</dbReference>
<dbReference type="GO" id="GO:0061630">
    <property type="term" value="F:ubiquitin protein ligase activity"/>
    <property type="evidence" value="ECO:0007669"/>
    <property type="project" value="UniProtKB-EC"/>
</dbReference>
<dbReference type="AlphaFoldDB" id="A0A9N9RR27"/>
<evidence type="ECO:0000256" key="2">
    <source>
        <dbReference type="ARBA" id="ARBA00004906"/>
    </source>
</evidence>
<dbReference type="GO" id="GO:0016567">
    <property type="term" value="P:protein ubiquitination"/>
    <property type="evidence" value="ECO:0007669"/>
    <property type="project" value="TreeGrafter"/>
</dbReference>
<feature type="region of interest" description="Disordered" evidence="8">
    <location>
        <begin position="346"/>
        <end position="415"/>
    </location>
</feature>
<dbReference type="InterPro" id="IPR001202">
    <property type="entry name" value="WW_dom"/>
</dbReference>
<dbReference type="Gene3D" id="3.90.1750.10">
    <property type="entry name" value="Hect, E3 ligase catalytic domains"/>
    <property type="match status" value="1"/>
</dbReference>
<feature type="compositionally biased region" description="Low complexity" evidence="8">
    <location>
        <begin position="352"/>
        <end position="392"/>
    </location>
</feature>
<feature type="active site" description="Glycyl thioester intermediate" evidence="7">
    <location>
        <position position="1176"/>
    </location>
</feature>
<comment type="pathway">
    <text evidence="2">Protein modification; protein ubiquitination.</text>
</comment>
<dbReference type="GO" id="GO:0048814">
    <property type="term" value="P:regulation of dendrite morphogenesis"/>
    <property type="evidence" value="ECO:0007669"/>
    <property type="project" value="TreeGrafter"/>
</dbReference>
<dbReference type="PROSITE" id="PS50237">
    <property type="entry name" value="HECT"/>
    <property type="match status" value="1"/>
</dbReference>